<name>H2ES95_ALIFS</name>
<proteinExistence type="predicted"/>
<protein>
    <submittedName>
        <fullName evidence="1">Transposase-like protein</fullName>
    </submittedName>
</protein>
<sequence>MDFSGYQYPSDIILQAVRYYVSYKLSTRDIEEIFTERVLLTIPQSTVGLLFLRLC</sequence>
<dbReference type="EMBL" id="JQ031552">
    <property type="protein sequence ID" value="AEY78276.1"/>
    <property type="molecule type" value="Genomic_DNA"/>
</dbReference>
<reference evidence="1" key="1">
    <citation type="submission" date="2011-11" db="EMBL/GenBank/DDBJ databases">
        <authorList>
            <person name="Summers A.O."/>
            <person name="Wireman J."/>
            <person name="Williams L.E."/>
        </authorList>
    </citation>
    <scope>NUCLEOTIDE SEQUENCE</scope>
    <source>
        <strain evidence="1">KB1A-97</strain>
        <plasmid evidence="1">pKB1A97-67</plasmid>
    </source>
</reference>
<accession>H2ES95</accession>
<geneLocation type="plasmid" evidence="1">
    <name>pKB1A97-67</name>
</geneLocation>
<organism evidence="1">
    <name type="scientific">Aliivibrio fischeri</name>
    <name type="common">Vibrio fischeri</name>
    <dbReference type="NCBI Taxonomy" id="668"/>
    <lineage>
        <taxon>Bacteria</taxon>
        <taxon>Pseudomonadati</taxon>
        <taxon>Pseudomonadota</taxon>
        <taxon>Gammaproteobacteria</taxon>
        <taxon>Vibrionales</taxon>
        <taxon>Vibrionaceae</taxon>
        <taxon>Aliivibrio</taxon>
    </lineage>
</organism>
<keyword evidence="1" id="KW-0614">Plasmid</keyword>
<dbReference type="AlphaFoldDB" id="H2ES95"/>
<dbReference type="EMBL" id="JQ031552">
    <property type="protein sequence ID" value="AEY78251.1"/>
    <property type="molecule type" value="Genomic_DNA"/>
</dbReference>
<dbReference type="EMBL" id="JQ031552">
    <property type="protein sequence ID" value="AEY78262.1"/>
    <property type="molecule type" value="Genomic_DNA"/>
</dbReference>
<evidence type="ECO:0000313" key="1">
    <source>
        <dbReference type="EMBL" id="AEY78262.1"/>
    </source>
</evidence>